<name>A0A4C1VH46_EUMVA</name>
<keyword evidence="2" id="KW-1185">Reference proteome</keyword>
<accession>A0A4C1VH46</accession>
<reference evidence="1 2" key="1">
    <citation type="journal article" date="2019" name="Commun. Biol.">
        <title>The bagworm genome reveals a unique fibroin gene that provides high tensile strength.</title>
        <authorList>
            <person name="Kono N."/>
            <person name="Nakamura H."/>
            <person name="Ohtoshi R."/>
            <person name="Tomita M."/>
            <person name="Numata K."/>
            <person name="Arakawa K."/>
        </authorList>
    </citation>
    <scope>NUCLEOTIDE SEQUENCE [LARGE SCALE GENOMIC DNA]</scope>
</reference>
<evidence type="ECO:0000313" key="2">
    <source>
        <dbReference type="Proteomes" id="UP000299102"/>
    </source>
</evidence>
<dbReference type="EMBL" id="BGZK01000338">
    <property type="protein sequence ID" value="GBP37791.1"/>
    <property type="molecule type" value="Genomic_DNA"/>
</dbReference>
<evidence type="ECO:0000313" key="1">
    <source>
        <dbReference type="EMBL" id="GBP37791.1"/>
    </source>
</evidence>
<comment type="caution">
    <text evidence="1">The sequence shown here is derived from an EMBL/GenBank/DDBJ whole genome shotgun (WGS) entry which is preliminary data.</text>
</comment>
<protein>
    <submittedName>
        <fullName evidence="1">Uncharacterized protein</fullName>
    </submittedName>
</protein>
<proteinExistence type="predicted"/>
<dbReference type="Proteomes" id="UP000299102">
    <property type="component" value="Unassembled WGS sequence"/>
</dbReference>
<gene>
    <name evidence="1" type="ORF">EVAR_29993_1</name>
</gene>
<dbReference type="AlphaFoldDB" id="A0A4C1VH46"/>
<sequence length="110" mass="12012">MHPLTVSIANLPTITAEAATCPDPSLWQVLTARCRHLTGEGQDLPNLFTTIGDDNDHEEIVKYNNNNKACIIRSGDNSGHSDTPYLGPAPAHDVHTAIVLVKRRRASLFL</sequence>
<organism evidence="1 2">
    <name type="scientific">Eumeta variegata</name>
    <name type="common">Bagworm moth</name>
    <name type="synonym">Eumeta japonica</name>
    <dbReference type="NCBI Taxonomy" id="151549"/>
    <lineage>
        <taxon>Eukaryota</taxon>
        <taxon>Metazoa</taxon>
        <taxon>Ecdysozoa</taxon>
        <taxon>Arthropoda</taxon>
        <taxon>Hexapoda</taxon>
        <taxon>Insecta</taxon>
        <taxon>Pterygota</taxon>
        <taxon>Neoptera</taxon>
        <taxon>Endopterygota</taxon>
        <taxon>Lepidoptera</taxon>
        <taxon>Glossata</taxon>
        <taxon>Ditrysia</taxon>
        <taxon>Tineoidea</taxon>
        <taxon>Psychidae</taxon>
        <taxon>Oiketicinae</taxon>
        <taxon>Eumeta</taxon>
    </lineage>
</organism>